<sequence length="100" mass="12080">MNIKKAFGFEQTEIEVRGQKYKLQNIPFRAFYELQEESKDQYGNPKATKMYDYIFKNVIIEPKVNWENFEEIGEIEELMKECMTFLTRKKPLQEQEQNQG</sequence>
<organism evidence="1 2">
    <name type="scientific">Peptoanaerobacter stomatis</name>
    <dbReference type="NCBI Taxonomy" id="796937"/>
    <lineage>
        <taxon>Bacteria</taxon>
        <taxon>Bacillati</taxon>
        <taxon>Bacillota</taxon>
        <taxon>Clostridia</taxon>
        <taxon>Peptostreptococcales</taxon>
        <taxon>Filifactoraceae</taxon>
        <taxon>Peptoanaerobacter</taxon>
    </lineage>
</organism>
<evidence type="ECO:0000313" key="1">
    <source>
        <dbReference type="EMBL" id="EJU22958.1"/>
    </source>
</evidence>
<dbReference type="RefSeq" id="WP_009530852.1">
    <property type="nucleotide sequence ID" value="NZ_ALNK01000017.1"/>
</dbReference>
<gene>
    <name evidence="1" type="ORF">HMPREF1143_0496</name>
</gene>
<dbReference type="EMBL" id="ALNK01000017">
    <property type="protein sequence ID" value="EJU22958.1"/>
    <property type="molecule type" value="Genomic_DNA"/>
</dbReference>
<dbReference type="AlphaFoldDB" id="J6HK17"/>
<protein>
    <recommendedName>
        <fullName evidence="3">Phage protein</fullName>
    </recommendedName>
</protein>
<comment type="caution">
    <text evidence="1">The sequence shown here is derived from an EMBL/GenBank/DDBJ whole genome shotgun (WGS) entry which is preliminary data.</text>
</comment>
<reference evidence="1 2" key="1">
    <citation type="submission" date="2012-07" db="EMBL/GenBank/DDBJ databases">
        <authorList>
            <person name="Durkin A.S."/>
            <person name="McCorrison J."/>
            <person name="Torralba M."/>
            <person name="Gillis M."/>
            <person name="Methe B."/>
            <person name="Sutton G."/>
            <person name="Nelson K.E."/>
        </authorList>
    </citation>
    <scope>NUCLEOTIDE SEQUENCE [LARGE SCALE GENOMIC DNA]</scope>
    <source>
        <strain evidence="1 2">OBRC8</strain>
    </source>
</reference>
<name>J6HK17_9FIRM</name>
<keyword evidence="2" id="KW-1185">Reference proteome</keyword>
<dbReference type="Proteomes" id="UP000005244">
    <property type="component" value="Unassembled WGS sequence"/>
</dbReference>
<evidence type="ECO:0008006" key="3">
    <source>
        <dbReference type="Google" id="ProtNLM"/>
    </source>
</evidence>
<accession>J6HK17</accession>
<proteinExistence type="predicted"/>
<evidence type="ECO:0000313" key="2">
    <source>
        <dbReference type="Proteomes" id="UP000005244"/>
    </source>
</evidence>